<keyword evidence="1" id="KW-0963">Cytoplasm</keyword>
<comment type="similarity">
    <text evidence="1">Belongs to the UbiK family.</text>
</comment>
<evidence type="ECO:0000256" key="1">
    <source>
        <dbReference type="HAMAP-Rule" id="MF_02216"/>
    </source>
</evidence>
<keyword evidence="3" id="KW-1185">Reference proteome</keyword>
<keyword evidence="1" id="KW-0831">Ubiquinone biosynthesis</keyword>
<evidence type="ECO:0000313" key="2">
    <source>
        <dbReference type="EMBL" id="NEX63845.1"/>
    </source>
</evidence>
<dbReference type="Proteomes" id="UP000482155">
    <property type="component" value="Unassembled WGS sequence"/>
</dbReference>
<sequence length="83" mass="9456">MNNSANNFFNDLQAKINQVLENSPAKDIEKNVKAFMTQSFSKLDLVTREEFDIQTQVLAKTRAKLEALEARVAELEAQSRKPE</sequence>
<accession>A0A6B3SWK7</accession>
<dbReference type="EMBL" id="JAAIVB010000076">
    <property type="protein sequence ID" value="NEX63845.1"/>
    <property type="molecule type" value="Genomic_DNA"/>
</dbReference>
<evidence type="ECO:0000313" key="3">
    <source>
        <dbReference type="Proteomes" id="UP000482155"/>
    </source>
</evidence>
<dbReference type="GO" id="GO:0006744">
    <property type="term" value="P:ubiquinone biosynthetic process"/>
    <property type="evidence" value="ECO:0007669"/>
    <property type="project" value="UniProtKB-UniRule"/>
</dbReference>
<protein>
    <recommendedName>
        <fullName evidence="1">Ubiquinone biosynthesis accessory factor UbiK</fullName>
    </recommendedName>
</protein>
<name>A0A6B3SWK7_9BURK</name>
<comment type="function">
    <text evidence="1">Required for efficient ubiquinone (coenzyme Q) biosynthesis. UbiK is probably an accessory factor of Ubi enzymes and facilitates ubiquinone biosynthesis by acting as an assembly factor, a targeting factor, or both.</text>
</comment>
<organism evidence="2 3">
    <name type="scientific">Noviherbaspirillum galbum</name>
    <dbReference type="NCBI Taxonomy" id="2709383"/>
    <lineage>
        <taxon>Bacteria</taxon>
        <taxon>Pseudomonadati</taxon>
        <taxon>Pseudomonadota</taxon>
        <taxon>Betaproteobacteria</taxon>
        <taxon>Burkholderiales</taxon>
        <taxon>Oxalobacteraceae</taxon>
        <taxon>Noviherbaspirillum</taxon>
    </lineage>
</organism>
<dbReference type="InterPro" id="IPR007475">
    <property type="entry name" value="UbiK"/>
</dbReference>
<comment type="pathway">
    <text evidence="1">Cofactor biosynthesis; ubiquinone biosynthesis.</text>
</comment>
<gene>
    <name evidence="1" type="primary">ubiK</name>
    <name evidence="2" type="ORF">G3574_22425</name>
</gene>
<dbReference type="HAMAP" id="MF_02216">
    <property type="entry name" value="UbiK"/>
    <property type="match status" value="1"/>
</dbReference>
<comment type="subcellular location">
    <subcellularLocation>
        <location evidence="1">Cytoplasm</location>
    </subcellularLocation>
</comment>
<dbReference type="Pfam" id="PF04380">
    <property type="entry name" value="BMFP"/>
    <property type="match status" value="1"/>
</dbReference>
<dbReference type="PANTHER" id="PTHR38040">
    <property type="entry name" value="UBIQUINONE BIOSYNTHESIS ACCESSORY FACTOR UBIK"/>
    <property type="match status" value="1"/>
</dbReference>
<reference evidence="2 3" key="1">
    <citation type="submission" date="2020-02" db="EMBL/GenBank/DDBJ databases">
        <authorList>
            <person name="Kim M.K."/>
        </authorList>
    </citation>
    <scope>NUCLEOTIDE SEQUENCE [LARGE SCALE GENOMIC DNA]</scope>
    <source>
        <strain evidence="2 3">17J57-3</strain>
    </source>
</reference>
<dbReference type="GO" id="GO:0005737">
    <property type="term" value="C:cytoplasm"/>
    <property type="evidence" value="ECO:0007669"/>
    <property type="project" value="UniProtKB-SubCell"/>
</dbReference>
<proteinExistence type="inferred from homology"/>
<comment type="caution">
    <text evidence="2">The sequence shown here is derived from an EMBL/GenBank/DDBJ whole genome shotgun (WGS) entry which is preliminary data.</text>
</comment>
<dbReference type="RefSeq" id="WP_163967783.1">
    <property type="nucleotide sequence ID" value="NZ_JAAIVB010000076.1"/>
</dbReference>
<dbReference type="AlphaFoldDB" id="A0A6B3SWK7"/>
<dbReference type="UniPathway" id="UPA00232"/>
<dbReference type="PANTHER" id="PTHR38040:SF1">
    <property type="entry name" value="UBIQUINONE BIOSYNTHESIS ACCESSORY FACTOR UBIK"/>
    <property type="match status" value="1"/>
</dbReference>